<dbReference type="SUPFAM" id="SSF54909">
    <property type="entry name" value="Dimeric alpha+beta barrel"/>
    <property type="match status" value="1"/>
</dbReference>
<keyword evidence="2" id="KW-0560">Oxidoreductase</keyword>
<dbReference type="Proteomes" id="UP001459204">
    <property type="component" value="Unassembled WGS sequence"/>
</dbReference>
<protein>
    <submittedName>
        <fullName evidence="2">Quinol monooxygenase</fullName>
        <ecNumber evidence="2">1.-.-.-</ecNumber>
    </submittedName>
</protein>
<organism evidence="2 3">
    <name type="scientific">Pseudoxanthomonas putridarboris</name>
    <dbReference type="NCBI Taxonomy" id="752605"/>
    <lineage>
        <taxon>Bacteria</taxon>
        <taxon>Pseudomonadati</taxon>
        <taxon>Pseudomonadota</taxon>
        <taxon>Gammaproteobacteria</taxon>
        <taxon>Lysobacterales</taxon>
        <taxon>Lysobacteraceae</taxon>
        <taxon>Pseudoxanthomonas</taxon>
    </lineage>
</organism>
<keyword evidence="2" id="KW-0503">Monooxygenase</keyword>
<gene>
    <name evidence="2" type="ORF">AAD027_08855</name>
</gene>
<evidence type="ECO:0000259" key="1">
    <source>
        <dbReference type="PROSITE" id="PS51725"/>
    </source>
</evidence>
<keyword evidence="3" id="KW-1185">Reference proteome</keyword>
<sequence length="155" mass="17185">MLIAKAVASCPGTNIDFGRLGLRYVGSPYAKRGTSMRLDDWFEGAKIVGPQAKIAVTLTARPAQEQALESLLRGMVEPCRSEPGNLRWDLWKDPAHPGRFVIDELYRDVSAVAEHRETPHFKHYFSVIDSMAERQSYVVVPFIVADVLSANAAVV</sequence>
<comment type="caution">
    <text evidence="2">The sequence shown here is derived from an EMBL/GenBank/DDBJ whole genome shotgun (WGS) entry which is preliminary data.</text>
</comment>
<feature type="domain" description="ABM" evidence="1">
    <location>
        <begin position="52"/>
        <end position="140"/>
    </location>
</feature>
<evidence type="ECO:0000313" key="2">
    <source>
        <dbReference type="EMBL" id="MEL1264476.1"/>
    </source>
</evidence>
<dbReference type="Pfam" id="PF03992">
    <property type="entry name" value="ABM"/>
    <property type="match status" value="1"/>
</dbReference>
<accession>A0ABU9IZR7</accession>
<dbReference type="EMBL" id="JBBWWT010000003">
    <property type="protein sequence ID" value="MEL1264476.1"/>
    <property type="molecule type" value="Genomic_DNA"/>
</dbReference>
<dbReference type="Gene3D" id="3.30.70.100">
    <property type="match status" value="1"/>
</dbReference>
<name>A0ABU9IZR7_9GAMM</name>
<evidence type="ECO:0000313" key="3">
    <source>
        <dbReference type="Proteomes" id="UP001459204"/>
    </source>
</evidence>
<dbReference type="EC" id="1.-.-.-" evidence="2"/>
<dbReference type="PANTHER" id="PTHR33336">
    <property type="entry name" value="QUINOL MONOOXYGENASE YGIN-RELATED"/>
    <property type="match status" value="1"/>
</dbReference>
<proteinExistence type="predicted"/>
<dbReference type="RefSeq" id="WP_341725656.1">
    <property type="nucleotide sequence ID" value="NZ_JBBWWT010000003.1"/>
</dbReference>
<dbReference type="InterPro" id="IPR011008">
    <property type="entry name" value="Dimeric_a/b-barrel"/>
</dbReference>
<dbReference type="InterPro" id="IPR050744">
    <property type="entry name" value="AI-2_Isomerase_LsrG"/>
</dbReference>
<dbReference type="PANTHER" id="PTHR33336:SF3">
    <property type="entry name" value="ABM DOMAIN-CONTAINING PROTEIN"/>
    <property type="match status" value="1"/>
</dbReference>
<reference evidence="2 3" key="1">
    <citation type="submission" date="2024-04" db="EMBL/GenBank/DDBJ databases">
        <title>Draft genome sequence of Pseudoxanthomonas putridarboris WD12.</title>
        <authorList>
            <person name="Oh J."/>
        </authorList>
    </citation>
    <scope>NUCLEOTIDE SEQUENCE [LARGE SCALE GENOMIC DNA]</scope>
    <source>
        <strain evidence="2 3">WD12</strain>
    </source>
</reference>
<dbReference type="PROSITE" id="PS51725">
    <property type="entry name" value="ABM"/>
    <property type="match status" value="1"/>
</dbReference>
<dbReference type="InterPro" id="IPR007138">
    <property type="entry name" value="ABM_dom"/>
</dbReference>
<dbReference type="GO" id="GO:0004497">
    <property type="term" value="F:monooxygenase activity"/>
    <property type="evidence" value="ECO:0007669"/>
    <property type="project" value="UniProtKB-KW"/>
</dbReference>